<dbReference type="EMBL" id="DOYJ01000091">
    <property type="protein sequence ID" value="HCB75122.1"/>
    <property type="molecule type" value="Genomic_DNA"/>
</dbReference>
<reference evidence="7 8" key="1">
    <citation type="journal article" date="2018" name="Nat. Biotechnol.">
        <title>A standardized bacterial taxonomy based on genome phylogeny substantially revises the tree of life.</title>
        <authorList>
            <person name="Parks D.H."/>
            <person name="Chuvochina M."/>
            <person name="Waite D.W."/>
            <person name="Rinke C."/>
            <person name="Skarshewski A."/>
            <person name="Chaumeil P.A."/>
            <person name="Hugenholtz P."/>
        </authorList>
    </citation>
    <scope>NUCLEOTIDE SEQUENCE [LARGE SCALE GENOMIC DNA]</scope>
    <source>
        <strain evidence="7">UBA9015</strain>
    </source>
</reference>
<comment type="similarity">
    <text evidence="1 4">Belongs to the D-isomer specific 2-hydroxyacid dehydrogenase family.</text>
</comment>
<feature type="domain" description="D-isomer specific 2-hydroxyacid dehydrogenase catalytic" evidence="5">
    <location>
        <begin position="8"/>
        <end position="321"/>
    </location>
</feature>
<protein>
    <submittedName>
        <fullName evidence="7">D-glycerate dehydrogenase</fullName>
    </submittedName>
</protein>
<name>A0A3D0W929_9SPHN</name>
<accession>A0A3D0W929</accession>
<dbReference type="CDD" id="cd05301">
    <property type="entry name" value="GDH"/>
    <property type="match status" value="1"/>
</dbReference>
<dbReference type="InterPro" id="IPR006139">
    <property type="entry name" value="D-isomer_2_OHA_DH_cat_dom"/>
</dbReference>
<evidence type="ECO:0000259" key="6">
    <source>
        <dbReference type="Pfam" id="PF02826"/>
    </source>
</evidence>
<dbReference type="InterPro" id="IPR006140">
    <property type="entry name" value="D-isomer_DH_NAD-bd"/>
</dbReference>
<dbReference type="GO" id="GO:0005829">
    <property type="term" value="C:cytosol"/>
    <property type="evidence" value="ECO:0007669"/>
    <property type="project" value="TreeGrafter"/>
</dbReference>
<evidence type="ECO:0000256" key="4">
    <source>
        <dbReference type="RuleBase" id="RU003719"/>
    </source>
</evidence>
<evidence type="ECO:0000256" key="1">
    <source>
        <dbReference type="ARBA" id="ARBA00005854"/>
    </source>
</evidence>
<dbReference type="InterPro" id="IPR050223">
    <property type="entry name" value="D-isomer_2-hydroxyacid_DH"/>
</dbReference>
<dbReference type="GO" id="GO:0051287">
    <property type="term" value="F:NAD binding"/>
    <property type="evidence" value="ECO:0007669"/>
    <property type="project" value="InterPro"/>
</dbReference>
<comment type="caution">
    <text evidence="7">The sequence shown here is derived from an EMBL/GenBank/DDBJ whole genome shotgun (WGS) entry which is preliminary data.</text>
</comment>
<keyword evidence="2 4" id="KW-0560">Oxidoreductase</keyword>
<dbReference type="AlphaFoldDB" id="A0A3D0W929"/>
<dbReference type="GO" id="GO:0030267">
    <property type="term" value="F:glyoxylate reductase (NADPH) activity"/>
    <property type="evidence" value="ECO:0007669"/>
    <property type="project" value="TreeGrafter"/>
</dbReference>
<evidence type="ECO:0000259" key="5">
    <source>
        <dbReference type="Pfam" id="PF00389"/>
    </source>
</evidence>
<keyword evidence="3" id="KW-0520">NAD</keyword>
<evidence type="ECO:0000313" key="7">
    <source>
        <dbReference type="EMBL" id="HCB75122.1"/>
    </source>
</evidence>
<dbReference type="GO" id="GO:0016618">
    <property type="term" value="F:hydroxypyruvate reductase [NAD(P)H] activity"/>
    <property type="evidence" value="ECO:0007669"/>
    <property type="project" value="TreeGrafter"/>
</dbReference>
<gene>
    <name evidence="7" type="ORF">DEP91_02965</name>
</gene>
<dbReference type="Gene3D" id="3.40.50.720">
    <property type="entry name" value="NAD(P)-binding Rossmann-like Domain"/>
    <property type="match status" value="2"/>
</dbReference>
<dbReference type="Proteomes" id="UP000262699">
    <property type="component" value="Unassembled WGS sequence"/>
</dbReference>
<dbReference type="SUPFAM" id="SSF51735">
    <property type="entry name" value="NAD(P)-binding Rossmann-fold domains"/>
    <property type="match status" value="1"/>
</dbReference>
<evidence type="ECO:0000256" key="2">
    <source>
        <dbReference type="ARBA" id="ARBA00023002"/>
    </source>
</evidence>
<proteinExistence type="inferred from homology"/>
<dbReference type="InterPro" id="IPR036291">
    <property type="entry name" value="NAD(P)-bd_dom_sf"/>
</dbReference>
<dbReference type="Pfam" id="PF00389">
    <property type="entry name" value="2-Hacid_dh"/>
    <property type="match status" value="1"/>
</dbReference>
<sequence>MSRPRLFVTRRLPEAVEARLAERYEATFQPGEDAADPAALAAAIADHEAILPTITDRIDAALLGATPRRVRIVANFGAGVDHVDLDAARAAGIVVTNTPGALTEATAELALTLMLMTLRRAGEGERELRAGRWTGWRPTHLMGATLSGRTLGLVGFGRIARATARRARAMGMRILYHSRSPAAPEVERELEATRAPSLAALAASSDVLSLHVPGGAATHHLVDAALLAAMPVHAILINTARGSVVDEAALAAALAEGRIGGAGLDVYEREPAVHPGLIASERAVLLPHLGSATVEARTAMGIQAADNLDAFFDGREPPDRVA</sequence>
<feature type="domain" description="D-isomer specific 2-hydroxyacid dehydrogenase NAD-binding" evidence="6">
    <location>
        <begin position="111"/>
        <end position="290"/>
    </location>
</feature>
<evidence type="ECO:0000313" key="8">
    <source>
        <dbReference type="Proteomes" id="UP000262699"/>
    </source>
</evidence>
<dbReference type="FunFam" id="3.40.50.720:FF:000203">
    <property type="entry name" value="D-3-phosphoglycerate dehydrogenase (SerA)"/>
    <property type="match status" value="1"/>
</dbReference>
<dbReference type="Pfam" id="PF02826">
    <property type="entry name" value="2-Hacid_dh_C"/>
    <property type="match status" value="1"/>
</dbReference>
<dbReference type="SUPFAM" id="SSF52283">
    <property type="entry name" value="Formate/glycerate dehydrogenase catalytic domain-like"/>
    <property type="match status" value="1"/>
</dbReference>
<organism evidence="7 8">
    <name type="scientific">Sphingomonas bacterium</name>
    <dbReference type="NCBI Taxonomy" id="1895847"/>
    <lineage>
        <taxon>Bacteria</taxon>
        <taxon>Pseudomonadati</taxon>
        <taxon>Pseudomonadota</taxon>
        <taxon>Alphaproteobacteria</taxon>
        <taxon>Sphingomonadales</taxon>
        <taxon>Sphingomonadaceae</taxon>
        <taxon>Sphingomonas</taxon>
    </lineage>
</organism>
<dbReference type="PANTHER" id="PTHR10996">
    <property type="entry name" value="2-HYDROXYACID DEHYDROGENASE-RELATED"/>
    <property type="match status" value="1"/>
</dbReference>
<dbReference type="PANTHER" id="PTHR10996:SF283">
    <property type="entry name" value="GLYOXYLATE_HYDROXYPYRUVATE REDUCTASE B"/>
    <property type="match status" value="1"/>
</dbReference>
<evidence type="ECO:0000256" key="3">
    <source>
        <dbReference type="ARBA" id="ARBA00023027"/>
    </source>
</evidence>